<feature type="transmembrane region" description="Helical" evidence="1">
    <location>
        <begin position="19"/>
        <end position="36"/>
    </location>
</feature>
<feature type="domain" description="NERD" evidence="2">
    <location>
        <begin position="62"/>
        <end position="185"/>
    </location>
</feature>
<organism evidence="3 4">
    <name type="scientific">Idiomarina zobellii</name>
    <dbReference type="NCBI Taxonomy" id="86103"/>
    <lineage>
        <taxon>Bacteria</taxon>
        <taxon>Pseudomonadati</taxon>
        <taxon>Pseudomonadota</taxon>
        <taxon>Gammaproteobacteria</taxon>
        <taxon>Alteromonadales</taxon>
        <taxon>Idiomarinaceae</taxon>
        <taxon>Idiomarina</taxon>
    </lineage>
</organism>
<dbReference type="PANTHER" id="PTHR35287">
    <property type="entry name" value="SI:ZFOS-911D5.4"/>
    <property type="match status" value="1"/>
</dbReference>
<sequence length="237" mass="26618">MADTQYITKNRLSQEVNTARVWVAIIGAPIAGFLMYSLPNFWWIVGLAYLFSVIGAASTKRSGAKGELKTLKLLEKLPDSYVLFNQVDVPNSRAKRGFTELDLIVVGPNGVFVVEVKNNNSKVTGDEQSPNWIAHKVGRKGGRYTAKVRNPIKQLKKQVHVLAEHLKKNRASTWIDGVVFFSHRSARVKLSSPTSVPVFERKGLVDYILNYRPKRSPSNFEKIVQQLALLKEGNIQK</sequence>
<name>A0A837NFJ8_9GAMM</name>
<protein>
    <recommendedName>
        <fullName evidence="2">NERD domain-containing protein</fullName>
    </recommendedName>
</protein>
<dbReference type="PANTHER" id="PTHR35287:SF1">
    <property type="entry name" value="SI:ZFOS-911D5.4"/>
    <property type="match status" value="1"/>
</dbReference>
<dbReference type="RefSeq" id="WP_053953942.1">
    <property type="nucleotide sequence ID" value="NZ_FNCB01000010.1"/>
</dbReference>
<dbReference type="EMBL" id="LHSG01000009">
    <property type="protein sequence ID" value="KPD23427.1"/>
    <property type="molecule type" value="Genomic_DNA"/>
</dbReference>
<keyword evidence="1" id="KW-0472">Membrane</keyword>
<proteinExistence type="predicted"/>
<evidence type="ECO:0000313" key="4">
    <source>
        <dbReference type="Proteomes" id="UP000053030"/>
    </source>
</evidence>
<keyword evidence="1" id="KW-0812">Transmembrane</keyword>
<keyword evidence="1" id="KW-1133">Transmembrane helix</keyword>
<accession>A0A837NFJ8</accession>
<dbReference type="PROSITE" id="PS50965">
    <property type="entry name" value="NERD"/>
    <property type="match status" value="1"/>
</dbReference>
<dbReference type="InterPro" id="IPR011528">
    <property type="entry name" value="NERD"/>
</dbReference>
<evidence type="ECO:0000313" key="3">
    <source>
        <dbReference type="EMBL" id="KPD23427.1"/>
    </source>
</evidence>
<reference evidence="3 4" key="1">
    <citation type="submission" date="2015-08" db="EMBL/GenBank/DDBJ databases">
        <title>Genome sequencing and assembly of the deep-sea bacterium Idiomarina zobellii.</title>
        <authorList>
            <person name="Mithoefer S.D."/>
            <person name="Rheaume B.A."/>
            <person name="MacLea K.S."/>
        </authorList>
    </citation>
    <scope>NUCLEOTIDE SEQUENCE [LARGE SCALE GENOMIC DNA]</scope>
    <source>
        <strain evidence="3 4">KMM 231</strain>
    </source>
</reference>
<comment type="caution">
    <text evidence="3">The sequence shown here is derived from an EMBL/GenBank/DDBJ whole genome shotgun (WGS) entry which is preliminary data.</text>
</comment>
<gene>
    <name evidence="3" type="ORF">AFK76_08800</name>
</gene>
<dbReference type="Pfam" id="PF08378">
    <property type="entry name" value="NERD"/>
    <property type="match status" value="1"/>
</dbReference>
<evidence type="ECO:0000256" key="1">
    <source>
        <dbReference type="SAM" id="Phobius"/>
    </source>
</evidence>
<evidence type="ECO:0000259" key="2">
    <source>
        <dbReference type="PROSITE" id="PS50965"/>
    </source>
</evidence>
<dbReference type="OrthoDB" id="5782056at2"/>
<dbReference type="Proteomes" id="UP000053030">
    <property type="component" value="Unassembled WGS sequence"/>
</dbReference>
<dbReference type="AlphaFoldDB" id="A0A837NFJ8"/>
<keyword evidence="4" id="KW-1185">Reference proteome</keyword>